<dbReference type="EMBL" id="AP019536">
    <property type="protein sequence ID" value="BBI99573.1"/>
    <property type="molecule type" value="Genomic_DNA"/>
</dbReference>
<sequence>MSRYSLLLLVTLLSLASPSQGQAEEVAGKVGYMSGTLVAQRTDGTIKVLGPKSEVLAGDMLITAKDSYAQVLMNDGAKMTLRPHSNLKIESYQFRKEEPKADNAVFRLLKGGFRTITGLIGKRGDPDAYKLRAASATIGIRGTDFTSRLCATQGCQDENGASAKQIVKPPIVQSPVIGRVMLIQGALIAKEESGKSRKLTLGAPVYEGDVLTTGKQSHAVVAFRDEGRVSLQENTVFHVEKFKYDKAASQESAVLRLIKGGVRVVSGWIGRVNHDNYQLKVSSATIGIRGTKYGAWCYGPCVTGALEGVGVEVTEGEVVLVAPGGSMAVAAGMAAAIAIDTGKPVPIVKVPAGALDNKVPLPESVPVDMKEQFGAEAGTGEPGLYVTVHDGHVILVQGDNKIDLGRGETGFTNEQVLSRLTATPVFMGNDNAQINSESSNNSPNPTVNQTGCVVK</sequence>
<name>A0AAN1VZL7_9PROT</name>
<feature type="signal peptide" evidence="2">
    <location>
        <begin position="1"/>
        <end position="23"/>
    </location>
</feature>
<dbReference type="RefSeq" id="WP_212784817.1">
    <property type="nucleotide sequence ID" value="NZ_AP019536.1"/>
</dbReference>
<feature type="compositionally biased region" description="Low complexity" evidence="1">
    <location>
        <begin position="435"/>
        <end position="445"/>
    </location>
</feature>
<evidence type="ECO:0000313" key="5">
    <source>
        <dbReference type="Proteomes" id="UP001319121"/>
    </source>
</evidence>
<evidence type="ECO:0000259" key="3">
    <source>
        <dbReference type="Pfam" id="PF04773"/>
    </source>
</evidence>
<dbReference type="Proteomes" id="UP001319121">
    <property type="component" value="Chromosome"/>
</dbReference>
<feature type="domain" description="FecR protein" evidence="3">
    <location>
        <begin position="209"/>
        <end position="318"/>
    </location>
</feature>
<feature type="compositionally biased region" description="Polar residues" evidence="1">
    <location>
        <begin position="446"/>
        <end position="455"/>
    </location>
</feature>
<evidence type="ECO:0000256" key="1">
    <source>
        <dbReference type="SAM" id="MobiDB-lite"/>
    </source>
</evidence>
<reference evidence="4 5" key="1">
    <citation type="submission" date="2019-03" db="EMBL/GenBank/DDBJ databases">
        <title>Complete genome sequence of Ferrigenium kumadai strain An22, a microaerophilic iron-oxidizing bacterium isolated from a paddy field soil.</title>
        <authorList>
            <person name="Watanabe T."/>
            <person name="Asakawa S."/>
        </authorList>
    </citation>
    <scope>NUCLEOTIDE SEQUENCE [LARGE SCALE GENOMIC DNA]</scope>
    <source>
        <strain evidence="4 5">An22</strain>
    </source>
</reference>
<protein>
    <recommendedName>
        <fullName evidence="3">FecR protein domain-containing protein</fullName>
    </recommendedName>
</protein>
<proteinExistence type="predicted"/>
<gene>
    <name evidence="4" type="ORF">FGKAn22_12660</name>
</gene>
<accession>A0AAN1VZL7</accession>
<dbReference type="AlphaFoldDB" id="A0AAN1VZL7"/>
<dbReference type="PANTHER" id="PTHR38731">
    <property type="entry name" value="LIPL45-RELATED LIPOPROTEIN-RELATED"/>
    <property type="match status" value="1"/>
</dbReference>
<feature type="region of interest" description="Disordered" evidence="1">
    <location>
        <begin position="430"/>
        <end position="455"/>
    </location>
</feature>
<feature type="domain" description="FecR protein" evidence="3">
    <location>
        <begin position="61"/>
        <end position="148"/>
    </location>
</feature>
<feature type="chain" id="PRO_5042967765" description="FecR protein domain-containing protein" evidence="2">
    <location>
        <begin position="24"/>
        <end position="455"/>
    </location>
</feature>
<evidence type="ECO:0000256" key="2">
    <source>
        <dbReference type="SAM" id="SignalP"/>
    </source>
</evidence>
<evidence type="ECO:0000313" key="4">
    <source>
        <dbReference type="EMBL" id="BBI99573.1"/>
    </source>
</evidence>
<organism evidence="4 5">
    <name type="scientific">Ferrigenium kumadai</name>
    <dbReference type="NCBI Taxonomy" id="1682490"/>
    <lineage>
        <taxon>Bacteria</taxon>
        <taxon>Pseudomonadati</taxon>
        <taxon>Pseudomonadota</taxon>
        <taxon>Betaproteobacteria</taxon>
        <taxon>Nitrosomonadales</taxon>
        <taxon>Gallionellaceae</taxon>
        <taxon>Ferrigenium</taxon>
    </lineage>
</organism>
<dbReference type="KEGG" id="fku:FGKAn22_12660"/>
<dbReference type="InterPro" id="IPR006860">
    <property type="entry name" value="FecR"/>
</dbReference>
<keyword evidence="2" id="KW-0732">Signal</keyword>
<keyword evidence="5" id="KW-1185">Reference proteome</keyword>
<dbReference type="Pfam" id="PF04773">
    <property type="entry name" value="FecR"/>
    <property type="match status" value="2"/>
</dbReference>